<protein>
    <submittedName>
        <fullName evidence="2">Uncharacterized protein</fullName>
    </submittedName>
</protein>
<evidence type="ECO:0000313" key="2">
    <source>
        <dbReference type="EMBL" id="RPB25594.1"/>
    </source>
</evidence>
<evidence type="ECO:0000313" key="3">
    <source>
        <dbReference type="Proteomes" id="UP000267821"/>
    </source>
</evidence>
<organism evidence="2 3">
    <name type="scientific">Terfezia boudieri ATCC MYA-4762</name>
    <dbReference type="NCBI Taxonomy" id="1051890"/>
    <lineage>
        <taxon>Eukaryota</taxon>
        <taxon>Fungi</taxon>
        <taxon>Dikarya</taxon>
        <taxon>Ascomycota</taxon>
        <taxon>Pezizomycotina</taxon>
        <taxon>Pezizomycetes</taxon>
        <taxon>Pezizales</taxon>
        <taxon>Pezizaceae</taxon>
        <taxon>Terfezia</taxon>
    </lineage>
</organism>
<gene>
    <name evidence="2" type="ORF">L211DRAFT_867100</name>
</gene>
<keyword evidence="3" id="KW-1185">Reference proteome</keyword>
<keyword evidence="1" id="KW-0175">Coiled coil</keyword>
<dbReference type="AlphaFoldDB" id="A0A3N4LRQ5"/>
<reference evidence="2 3" key="1">
    <citation type="journal article" date="2018" name="Nat. Ecol. Evol.">
        <title>Pezizomycetes genomes reveal the molecular basis of ectomycorrhizal truffle lifestyle.</title>
        <authorList>
            <person name="Murat C."/>
            <person name="Payen T."/>
            <person name="Noel B."/>
            <person name="Kuo A."/>
            <person name="Morin E."/>
            <person name="Chen J."/>
            <person name="Kohler A."/>
            <person name="Krizsan K."/>
            <person name="Balestrini R."/>
            <person name="Da Silva C."/>
            <person name="Montanini B."/>
            <person name="Hainaut M."/>
            <person name="Levati E."/>
            <person name="Barry K.W."/>
            <person name="Belfiori B."/>
            <person name="Cichocki N."/>
            <person name="Clum A."/>
            <person name="Dockter R.B."/>
            <person name="Fauchery L."/>
            <person name="Guy J."/>
            <person name="Iotti M."/>
            <person name="Le Tacon F."/>
            <person name="Lindquist E.A."/>
            <person name="Lipzen A."/>
            <person name="Malagnac F."/>
            <person name="Mello A."/>
            <person name="Molinier V."/>
            <person name="Miyauchi S."/>
            <person name="Poulain J."/>
            <person name="Riccioni C."/>
            <person name="Rubini A."/>
            <person name="Sitrit Y."/>
            <person name="Splivallo R."/>
            <person name="Traeger S."/>
            <person name="Wang M."/>
            <person name="Zifcakova L."/>
            <person name="Wipf D."/>
            <person name="Zambonelli A."/>
            <person name="Paolocci F."/>
            <person name="Nowrousian M."/>
            <person name="Ottonello S."/>
            <person name="Baldrian P."/>
            <person name="Spatafora J.W."/>
            <person name="Henrissat B."/>
            <person name="Nagy L.G."/>
            <person name="Aury J.M."/>
            <person name="Wincker P."/>
            <person name="Grigoriev I.V."/>
            <person name="Bonfante P."/>
            <person name="Martin F.M."/>
        </authorList>
    </citation>
    <scope>NUCLEOTIDE SEQUENCE [LARGE SCALE GENOMIC DNA]</scope>
    <source>
        <strain evidence="2 3">ATCC MYA-4762</strain>
    </source>
</reference>
<sequence length="561" mass="63205">MKLPLKNRKDKNITDGNITSIRNEKANLAQNLRQVHFSWDMLRRPFRRNKHNVPAATMNGNIHHAQQEIPGSLAGTVPGKLHSNLSISAIAQRQHGSVDQHRTSTIQGGLEDSARQIVDQKQTPHSTSREQVAGRRSSIEVIGTKRISTHNTDGSRVSTKRIKKDEDGLRVSAELVQAENRERQLQKEVDELKAELKIHENIAKSEKAKAAQYMQRYEILQQEVQNNRRELLGLKEAAEKQEQMYREAIRGFDTQAKKLQQENLQLMSDLRLKEELLTEYRGDIARLSNEHPDSKRDDHYFEQNFSQLFGSIQSWVLQYYLTITPKVEDLTSLHPRVQEFLTTTFTDGQGELTVLQTEPLYTIQAYIASQIAVHVLRPALLGLMEDSYDKLYSVIAPGAGVEELTKWRISTINKISRTEEFSKAVSTKVEEVANELVASLATLLPDATSPRYKPGPRTRKLKAIVEQAAKLALEVQQEPSSISYPHFKPGTACVASSVSDAEGLRNEEELQAMGTFVRLTVYPAVVRKPYNCNHEQEGVVLVKAKVLAVEPGAGSEPFVSH</sequence>
<feature type="coiled-coil region" evidence="1">
    <location>
        <begin position="175"/>
        <end position="290"/>
    </location>
</feature>
<dbReference type="EMBL" id="ML121537">
    <property type="protein sequence ID" value="RPB25594.1"/>
    <property type="molecule type" value="Genomic_DNA"/>
</dbReference>
<dbReference type="InParanoid" id="A0A3N4LRQ5"/>
<dbReference type="Proteomes" id="UP000267821">
    <property type="component" value="Unassembled WGS sequence"/>
</dbReference>
<evidence type="ECO:0000256" key="1">
    <source>
        <dbReference type="SAM" id="Coils"/>
    </source>
</evidence>
<dbReference type="OrthoDB" id="5452343at2759"/>
<proteinExistence type="predicted"/>
<name>A0A3N4LRQ5_9PEZI</name>
<accession>A0A3N4LRQ5</accession>